<reference evidence="5 6" key="1">
    <citation type="journal article" date="2011" name="Science">
        <title>The ecoresponsive genome of Daphnia pulex.</title>
        <authorList>
            <person name="Colbourne J.K."/>
            <person name="Pfrender M.E."/>
            <person name="Gilbert D."/>
            <person name="Thomas W.K."/>
            <person name="Tucker A."/>
            <person name="Oakley T.H."/>
            <person name="Tokishita S."/>
            <person name="Aerts A."/>
            <person name="Arnold G.J."/>
            <person name="Basu M.K."/>
            <person name="Bauer D.J."/>
            <person name="Caceres C.E."/>
            <person name="Carmel L."/>
            <person name="Casola C."/>
            <person name="Choi J.H."/>
            <person name="Detter J.C."/>
            <person name="Dong Q."/>
            <person name="Dusheyko S."/>
            <person name="Eads B.D."/>
            <person name="Frohlich T."/>
            <person name="Geiler-Samerotte K.A."/>
            <person name="Gerlach D."/>
            <person name="Hatcher P."/>
            <person name="Jogdeo S."/>
            <person name="Krijgsveld J."/>
            <person name="Kriventseva E.V."/>
            <person name="Kultz D."/>
            <person name="Laforsch C."/>
            <person name="Lindquist E."/>
            <person name="Lopez J."/>
            <person name="Manak J.R."/>
            <person name="Muller J."/>
            <person name="Pangilinan J."/>
            <person name="Patwardhan R.P."/>
            <person name="Pitluck S."/>
            <person name="Pritham E.J."/>
            <person name="Rechtsteiner A."/>
            <person name="Rho M."/>
            <person name="Rogozin I.B."/>
            <person name="Sakarya O."/>
            <person name="Salamov A."/>
            <person name="Schaack S."/>
            <person name="Shapiro H."/>
            <person name="Shiga Y."/>
            <person name="Skalitzky C."/>
            <person name="Smith Z."/>
            <person name="Souvorov A."/>
            <person name="Sung W."/>
            <person name="Tang Z."/>
            <person name="Tsuchiya D."/>
            <person name="Tu H."/>
            <person name="Vos H."/>
            <person name="Wang M."/>
            <person name="Wolf Y.I."/>
            <person name="Yamagata H."/>
            <person name="Yamada T."/>
            <person name="Ye Y."/>
            <person name="Shaw J.R."/>
            <person name="Andrews J."/>
            <person name="Crease T.J."/>
            <person name="Tang H."/>
            <person name="Lucas S.M."/>
            <person name="Robertson H.M."/>
            <person name="Bork P."/>
            <person name="Koonin E.V."/>
            <person name="Zdobnov E.M."/>
            <person name="Grigoriev I.V."/>
            <person name="Lynch M."/>
            <person name="Boore J.L."/>
        </authorList>
    </citation>
    <scope>NUCLEOTIDE SEQUENCE [LARGE SCALE GENOMIC DNA]</scope>
</reference>
<evidence type="ECO:0000256" key="2">
    <source>
        <dbReference type="SAM" id="Coils"/>
    </source>
</evidence>
<accession>E9GX10</accession>
<feature type="compositionally biased region" description="Low complexity" evidence="3">
    <location>
        <begin position="167"/>
        <end position="178"/>
    </location>
</feature>
<feature type="compositionally biased region" description="Pro residues" evidence="3">
    <location>
        <begin position="208"/>
        <end position="217"/>
    </location>
</feature>
<dbReference type="Proteomes" id="UP000000305">
    <property type="component" value="Unassembled WGS sequence"/>
</dbReference>
<feature type="region of interest" description="Disordered" evidence="3">
    <location>
        <begin position="491"/>
        <end position="564"/>
    </location>
</feature>
<name>E9GX10_DAPPU</name>
<keyword evidence="1" id="KW-0479">Metal-binding</keyword>
<dbReference type="InParanoid" id="E9GX10"/>
<dbReference type="eggNOG" id="KOG3544">
    <property type="taxonomic scope" value="Eukaryota"/>
</dbReference>
<dbReference type="PROSITE" id="PS50158">
    <property type="entry name" value="ZF_CCHC"/>
    <property type="match status" value="1"/>
</dbReference>
<dbReference type="HOGENOM" id="CLU_022350_1_0_1"/>
<feature type="compositionally biased region" description="Basic and acidic residues" evidence="3">
    <location>
        <begin position="491"/>
        <end position="517"/>
    </location>
</feature>
<dbReference type="OMA" id="NQEMPND"/>
<dbReference type="PANTHER" id="PTHR33053">
    <property type="entry name" value="PROTEIN, PUTATIVE-RELATED"/>
    <property type="match status" value="1"/>
</dbReference>
<feature type="compositionally biased region" description="Polar residues" evidence="3">
    <location>
        <begin position="542"/>
        <end position="564"/>
    </location>
</feature>
<gene>
    <name evidence="5" type="ORF">DAPPUDRAFT_249618</name>
</gene>
<evidence type="ECO:0000313" key="6">
    <source>
        <dbReference type="Proteomes" id="UP000000305"/>
    </source>
</evidence>
<dbReference type="PhylomeDB" id="E9GX10"/>
<feature type="region of interest" description="Disordered" evidence="3">
    <location>
        <begin position="112"/>
        <end position="226"/>
    </location>
</feature>
<dbReference type="InterPro" id="IPR036875">
    <property type="entry name" value="Znf_CCHC_sf"/>
</dbReference>
<feature type="domain" description="CCHC-type" evidence="4">
    <location>
        <begin position="574"/>
        <end position="589"/>
    </location>
</feature>
<dbReference type="AlphaFoldDB" id="E9GX10"/>
<evidence type="ECO:0000256" key="3">
    <source>
        <dbReference type="SAM" id="MobiDB-lite"/>
    </source>
</evidence>
<dbReference type="GO" id="GO:0003676">
    <property type="term" value="F:nucleic acid binding"/>
    <property type="evidence" value="ECO:0007669"/>
    <property type="project" value="InterPro"/>
</dbReference>
<feature type="region of interest" description="Disordered" evidence="3">
    <location>
        <begin position="62"/>
        <end position="88"/>
    </location>
</feature>
<dbReference type="EMBL" id="GL732571">
    <property type="protein sequence ID" value="EFX76017.1"/>
    <property type="molecule type" value="Genomic_DNA"/>
</dbReference>
<sequence>MTEKQPSNLEVNTKSDSSAAKQEGIEGTPDTSARRSQRTGPIKLRLRQLSERNFALQLKITQIKEKPVTEKRKAKISKLETERANNDKEFFEIFDNSSNTDQALDVSLARIKEEYAANQTQTNQEMPNDPNASPGPPGPPGQQGPPGTQGQPGPPGPPGQQGPPGQPGQDGRPGQDGQPGPPGAPGQDGQPGPPGAPGQDGQQGPPGNQGPPGPQGPLPGQGGIDPADFRIFSAAITAGMLNLAAVNYRKDIPEFSGDLDDNTTFEEWLKKATRVGTEAGWTDDQKLKFFQSKLIRAAASYNNSLGQNSKANLNAWTTAMEAGFNDATIQDMRKAQLSKIEQKFNERIREYKNRIDELYKSAYGRNAAASQDPEVIQLRNALKKEALLKGMRLTIRTTLWNSLKATDTYDEVVIKAQECEQIVDLRRLTEDAEYHKKVEQEKNEKNDRQTELQQIMTAIAKINLSASSAGVGVGTVAHIAEQKPEVEKQVRFVERSRSFSPRIRDGQSREEPNDRTRSYSQGLRQRGDYNWRQRTQPRDRGTQTQRTSTSNSDADGWGNSRNAEFTTEREDRTCYFCKNKGHIKRACRKYQRWRVESGRTNQTPRERTTNTYNNYRKARK</sequence>
<evidence type="ECO:0000256" key="1">
    <source>
        <dbReference type="PROSITE-ProRule" id="PRU00047"/>
    </source>
</evidence>
<keyword evidence="6" id="KW-1185">Reference proteome</keyword>
<feature type="region of interest" description="Disordered" evidence="3">
    <location>
        <begin position="1"/>
        <end position="45"/>
    </location>
</feature>
<dbReference type="Pfam" id="PF01391">
    <property type="entry name" value="Collagen"/>
    <property type="match status" value="1"/>
</dbReference>
<dbReference type="InterPro" id="IPR008160">
    <property type="entry name" value="Collagen"/>
</dbReference>
<dbReference type="SUPFAM" id="SSF57756">
    <property type="entry name" value="Retrovirus zinc finger-like domains"/>
    <property type="match status" value="1"/>
</dbReference>
<keyword evidence="2" id="KW-0175">Coiled coil</keyword>
<dbReference type="InterPro" id="IPR001878">
    <property type="entry name" value="Znf_CCHC"/>
</dbReference>
<proteinExistence type="predicted"/>
<dbReference type="Gene3D" id="4.10.60.10">
    <property type="entry name" value="Zinc finger, CCHC-type"/>
    <property type="match status" value="1"/>
</dbReference>
<feature type="region of interest" description="Disordered" evidence="3">
    <location>
        <begin position="596"/>
        <end position="620"/>
    </location>
</feature>
<dbReference type="GO" id="GO:0008270">
    <property type="term" value="F:zinc ion binding"/>
    <property type="evidence" value="ECO:0007669"/>
    <property type="project" value="UniProtKB-KW"/>
</dbReference>
<feature type="coiled-coil region" evidence="2">
    <location>
        <begin position="334"/>
        <end position="361"/>
    </location>
</feature>
<feature type="compositionally biased region" description="Polar residues" evidence="3">
    <location>
        <begin position="598"/>
        <end position="614"/>
    </location>
</feature>
<dbReference type="STRING" id="6669.E9GX10"/>
<feature type="compositionally biased region" description="Pro residues" evidence="3">
    <location>
        <begin position="152"/>
        <end position="166"/>
    </location>
</feature>
<feature type="compositionally biased region" description="Low complexity" evidence="3">
    <location>
        <begin position="197"/>
        <end position="206"/>
    </location>
</feature>
<organism evidence="5 6">
    <name type="scientific">Daphnia pulex</name>
    <name type="common">Water flea</name>
    <dbReference type="NCBI Taxonomy" id="6669"/>
    <lineage>
        <taxon>Eukaryota</taxon>
        <taxon>Metazoa</taxon>
        <taxon>Ecdysozoa</taxon>
        <taxon>Arthropoda</taxon>
        <taxon>Crustacea</taxon>
        <taxon>Branchiopoda</taxon>
        <taxon>Diplostraca</taxon>
        <taxon>Cladocera</taxon>
        <taxon>Anomopoda</taxon>
        <taxon>Daphniidae</taxon>
        <taxon>Daphnia</taxon>
    </lineage>
</organism>
<evidence type="ECO:0000313" key="5">
    <source>
        <dbReference type="EMBL" id="EFX76017.1"/>
    </source>
</evidence>
<keyword evidence="1" id="KW-0862">Zinc</keyword>
<feature type="compositionally biased region" description="Pro residues" evidence="3">
    <location>
        <begin position="133"/>
        <end position="143"/>
    </location>
</feature>
<feature type="compositionally biased region" description="Polar residues" evidence="3">
    <location>
        <begin position="1"/>
        <end position="20"/>
    </location>
</feature>
<keyword evidence="1" id="KW-0863">Zinc-finger</keyword>
<evidence type="ECO:0000259" key="4">
    <source>
        <dbReference type="PROSITE" id="PS50158"/>
    </source>
</evidence>
<dbReference type="KEGG" id="dpx:DAPPUDRAFT_249618"/>
<feature type="compositionally biased region" description="Basic and acidic residues" evidence="3">
    <location>
        <begin position="525"/>
        <end position="541"/>
    </location>
</feature>
<protein>
    <recommendedName>
        <fullName evidence="4">CCHC-type domain-containing protein</fullName>
    </recommendedName>
</protein>
<feature type="compositionally biased region" description="Polar residues" evidence="3">
    <location>
        <begin position="117"/>
        <end position="126"/>
    </location>
</feature>
<dbReference type="PANTHER" id="PTHR33053:SF9">
    <property type="entry name" value="AGAP000105-PA"/>
    <property type="match status" value="1"/>
</dbReference>